<organism evidence="1 2">
    <name type="scientific">Teichococcus aerophilus</name>
    <dbReference type="NCBI Taxonomy" id="1224513"/>
    <lineage>
        <taxon>Bacteria</taxon>
        <taxon>Pseudomonadati</taxon>
        <taxon>Pseudomonadota</taxon>
        <taxon>Alphaproteobacteria</taxon>
        <taxon>Acetobacterales</taxon>
        <taxon>Roseomonadaceae</taxon>
        <taxon>Roseomonas</taxon>
    </lineage>
</organism>
<proteinExistence type="predicted"/>
<evidence type="ECO:0000313" key="1">
    <source>
        <dbReference type="EMBL" id="MBC9209375.1"/>
    </source>
</evidence>
<reference evidence="1 2" key="1">
    <citation type="journal article" date="2013" name="Int. J. Syst. Evol. Microbiol.">
        <title>Roseomonas aerophila sp. nov., isolated from air.</title>
        <authorList>
            <person name="Kim S.J."/>
            <person name="Weon H.Y."/>
            <person name="Ahn J.H."/>
            <person name="Hong S.B."/>
            <person name="Seok S.J."/>
            <person name="Whang K.S."/>
            <person name="Kwon S.W."/>
        </authorList>
    </citation>
    <scope>NUCLEOTIDE SEQUENCE [LARGE SCALE GENOMIC DNA]</scope>
    <source>
        <strain evidence="1 2">NBRC 108923</strain>
    </source>
</reference>
<gene>
    <name evidence="1" type="ORF">IBL26_21190</name>
</gene>
<comment type="caution">
    <text evidence="1">The sequence shown here is derived from an EMBL/GenBank/DDBJ whole genome shotgun (WGS) entry which is preliminary data.</text>
</comment>
<dbReference type="EMBL" id="JACTVA010000053">
    <property type="protein sequence ID" value="MBC9209375.1"/>
    <property type="molecule type" value="Genomic_DNA"/>
</dbReference>
<protein>
    <submittedName>
        <fullName evidence="1">Uncharacterized protein</fullName>
    </submittedName>
</protein>
<keyword evidence="2" id="KW-1185">Reference proteome</keyword>
<dbReference type="RefSeq" id="WP_187786508.1">
    <property type="nucleotide sequence ID" value="NZ_JACTVA010000053.1"/>
</dbReference>
<evidence type="ECO:0000313" key="2">
    <source>
        <dbReference type="Proteomes" id="UP000626026"/>
    </source>
</evidence>
<name>A0ABR7RRX4_9PROT</name>
<dbReference type="Proteomes" id="UP000626026">
    <property type="component" value="Unassembled WGS sequence"/>
</dbReference>
<sequence length="85" mass="9309">MLPRLLLALSVMSAPSRVAFPAELRTLPQDLHYCQELVARLATLPAGVQQPARGLGEEGELLCRTGHIRTGIARLRRALRVAQGR</sequence>
<accession>A0ABR7RRX4</accession>